<feature type="region of interest" description="Disordered" evidence="1">
    <location>
        <begin position="16"/>
        <end position="36"/>
    </location>
</feature>
<sequence>MIKKIINRLFFPEKERNPNSRTERAVQKEPSNSNQTNTVAFKKGEIHTFTIPNLGNQEPFIVTQFYYKPGDVVKAGAILCEIENEEITIEMESYFYGKIIATCALEEELTTGTEILKIEVL</sequence>
<dbReference type="Gene3D" id="2.40.50.100">
    <property type="match status" value="1"/>
</dbReference>
<keyword evidence="4" id="KW-1185">Reference proteome</keyword>
<dbReference type="Pfam" id="PF00364">
    <property type="entry name" value="Biotin_lipoyl"/>
    <property type="match status" value="1"/>
</dbReference>
<gene>
    <name evidence="3" type="ORF">ACFFVF_01425</name>
</gene>
<organism evidence="3 4">
    <name type="scientific">Flavobacterium jumunjinense</name>
    <dbReference type="NCBI Taxonomy" id="998845"/>
    <lineage>
        <taxon>Bacteria</taxon>
        <taxon>Pseudomonadati</taxon>
        <taxon>Bacteroidota</taxon>
        <taxon>Flavobacteriia</taxon>
        <taxon>Flavobacteriales</taxon>
        <taxon>Flavobacteriaceae</taxon>
        <taxon>Flavobacterium</taxon>
    </lineage>
</organism>
<evidence type="ECO:0000256" key="1">
    <source>
        <dbReference type="SAM" id="MobiDB-lite"/>
    </source>
</evidence>
<accession>A0ABV5GIM9</accession>
<dbReference type="InterPro" id="IPR011053">
    <property type="entry name" value="Single_hybrid_motif"/>
</dbReference>
<evidence type="ECO:0000313" key="3">
    <source>
        <dbReference type="EMBL" id="MFB9095162.1"/>
    </source>
</evidence>
<proteinExistence type="predicted"/>
<name>A0ABV5GIM9_9FLAO</name>
<dbReference type="EMBL" id="JBHMEY010000003">
    <property type="protein sequence ID" value="MFB9095162.1"/>
    <property type="molecule type" value="Genomic_DNA"/>
</dbReference>
<feature type="compositionally biased region" description="Basic and acidic residues" evidence="1">
    <location>
        <begin position="16"/>
        <end position="27"/>
    </location>
</feature>
<protein>
    <submittedName>
        <fullName evidence="3">Biotin/lipoyl-containing protein</fullName>
    </submittedName>
</protein>
<dbReference type="Proteomes" id="UP001589607">
    <property type="component" value="Unassembled WGS sequence"/>
</dbReference>
<dbReference type="RefSeq" id="WP_236456708.1">
    <property type="nucleotide sequence ID" value="NZ_CBCSGE010000025.1"/>
</dbReference>
<evidence type="ECO:0000313" key="4">
    <source>
        <dbReference type="Proteomes" id="UP001589607"/>
    </source>
</evidence>
<reference evidence="3 4" key="1">
    <citation type="submission" date="2024-09" db="EMBL/GenBank/DDBJ databases">
        <authorList>
            <person name="Sun Q."/>
            <person name="Mori K."/>
        </authorList>
    </citation>
    <scope>NUCLEOTIDE SEQUENCE [LARGE SCALE GENOMIC DNA]</scope>
    <source>
        <strain evidence="3 4">CECT 7955</strain>
    </source>
</reference>
<dbReference type="SUPFAM" id="SSF51230">
    <property type="entry name" value="Single hybrid motif"/>
    <property type="match status" value="1"/>
</dbReference>
<comment type="caution">
    <text evidence="3">The sequence shown here is derived from an EMBL/GenBank/DDBJ whole genome shotgun (WGS) entry which is preliminary data.</text>
</comment>
<evidence type="ECO:0000259" key="2">
    <source>
        <dbReference type="Pfam" id="PF00364"/>
    </source>
</evidence>
<feature type="domain" description="Lipoyl-binding" evidence="2">
    <location>
        <begin position="48"/>
        <end position="118"/>
    </location>
</feature>
<dbReference type="InterPro" id="IPR000089">
    <property type="entry name" value="Biotin_lipoyl"/>
</dbReference>